<dbReference type="EMBL" id="JACAZI010000036">
    <property type="protein sequence ID" value="KAF7328390.1"/>
    <property type="molecule type" value="Genomic_DNA"/>
</dbReference>
<accession>A0A8H6U4Z7</accession>
<feature type="domain" description="F-box" evidence="1">
    <location>
        <begin position="1"/>
        <end position="55"/>
    </location>
</feature>
<dbReference type="Pfam" id="PF12937">
    <property type="entry name" value="F-box-like"/>
    <property type="match status" value="1"/>
</dbReference>
<name>A0A8H6U4Z7_9AGAR</name>
<reference evidence="2" key="1">
    <citation type="submission" date="2020-05" db="EMBL/GenBank/DDBJ databases">
        <title>Mycena genomes resolve the evolution of fungal bioluminescence.</title>
        <authorList>
            <person name="Tsai I.J."/>
        </authorList>
    </citation>
    <scope>NUCLEOTIDE SEQUENCE</scope>
    <source>
        <strain evidence="2">CCC161011</strain>
    </source>
</reference>
<dbReference type="InterPro" id="IPR056867">
    <property type="entry name" value="LRR_15"/>
</dbReference>
<gene>
    <name evidence="2" type="ORF">MVEN_02554700</name>
</gene>
<dbReference type="OrthoDB" id="5122692at2759"/>
<evidence type="ECO:0000259" key="1">
    <source>
        <dbReference type="PROSITE" id="PS50181"/>
    </source>
</evidence>
<dbReference type="Proteomes" id="UP000620124">
    <property type="component" value="Unassembled WGS sequence"/>
</dbReference>
<evidence type="ECO:0000313" key="2">
    <source>
        <dbReference type="EMBL" id="KAF7328390.1"/>
    </source>
</evidence>
<dbReference type="InterPro" id="IPR036047">
    <property type="entry name" value="F-box-like_dom_sf"/>
</dbReference>
<protein>
    <recommendedName>
        <fullName evidence="1">F-box domain-containing protein</fullName>
    </recommendedName>
</protein>
<dbReference type="SUPFAM" id="SSF81383">
    <property type="entry name" value="F-box domain"/>
    <property type="match status" value="1"/>
</dbReference>
<comment type="caution">
    <text evidence="2">The sequence shown here is derived from an EMBL/GenBank/DDBJ whole genome shotgun (WGS) entry which is preliminary data.</text>
</comment>
<evidence type="ECO:0000313" key="3">
    <source>
        <dbReference type="Proteomes" id="UP000620124"/>
    </source>
</evidence>
<organism evidence="2 3">
    <name type="scientific">Mycena venus</name>
    <dbReference type="NCBI Taxonomy" id="2733690"/>
    <lineage>
        <taxon>Eukaryota</taxon>
        <taxon>Fungi</taxon>
        <taxon>Dikarya</taxon>
        <taxon>Basidiomycota</taxon>
        <taxon>Agaricomycotina</taxon>
        <taxon>Agaricomycetes</taxon>
        <taxon>Agaricomycetidae</taxon>
        <taxon>Agaricales</taxon>
        <taxon>Marasmiineae</taxon>
        <taxon>Mycenaceae</taxon>
        <taxon>Mycena</taxon>
    </lineage>
</organism>
<proteinExistence type="predicted"/>
<dbReference type="PROSITE" id="PS50181">
    <property type="entry name" value="FBOX"/>
    <property type="match status" value="1"/>
</dbReference>
<dbReference type="AlphaFoldDB" id="A0A8H6U4Z7"/>
<dbReference type="Pfam" id="PF24969">
    <property type="entry name" value="LRR_15"/>
    <property type="match status" value="1"/>
</dbReference>
<keyword evidence="3" id="KW-1185">Reference proteome</keyword>
<dbReference type="CDD" id="cd09917">
    <property type="entry name" value="F-box_SF"/>
    <property type="match status" value="1"/>
</dbReference>
<dbReference type="Gene3D" id="1.20.1280.50">
    <property type="match status" value="1"/>
</dbReference>
<dbReference type="InterPro" id="IPR001810">
    <property type="entry name" value="F-box_dom"/>
</dbReference>
<sequence length="334" mass="38279">MEFVTLLPAEVWDTVFTHLHLHELFSICATCRSFRSLALHSLQRHKALQSRYFRLGHDCDYNTFWYPLLLTLLRDPVAAHYVEDLEVEYANRNLVDELAGTETPWTTLPEDETLIRDEVEVEKWIPDTEKGAFLDKLLAGDEHAMVTLVVLRLPNLRQLSLPTQCFGGLDFDHLMPIVARIAQAASKAEDGAGGTTLPLSKLERLNGNVYNGYCGVDFEGIAPLMALPSVRILSTPWCQEEGFDWPPTLPKSHVRQIDIPDGTVPREAIVRLARGIRGPCVIRQEWGFCRYWEEPEHDWDILEIPFEDAREEEWIVGFKTDDDYKLKLFQGFVV</sequence>